<dbReference type="InterPro" id="IPR047928">
    <property type="entry name" value="Perm_prefix_1"/>
</dbReference>
<keyword evidence="1" id="KW-0812">Transmembrane</keyword>
<reference evidence="2 3" key="1">
    <citation type="submission" date="2018-06" db="EMBL/GenBank/DDBJ databases">
        <title>Genomic Encyclopedia of Type Strains, Phase IV (KMG-IV): sequencing the most valuable type-strain genomes for metagenomic binning, comparative biology and taxonomic classification.</title>
        <authorList>
            <person name="Goeker M."/>
        </authorList>
    </citation>
    <scope>NUCLEOTIDE SEQUENCE [LARGE SCALE GENOMIC DNA]</scope>
    <source>
        <strain evidence="2 3">DSM 18048</strain>
    </source>
</reference>
<comment type="caution">
    <text evidence="2">The sequence shown here is derived from an EMBL/GenBank/DDBJ whole genome shotgun (WGS) entry which is preliminary data.</text>
</comment>
<dbReference type="Proteomes" id="UP000248326">
    <property type="component" value="Unassembled WGS sequence"/>
</dbReference>
<evidence type="ECO:0000256" key="1">
    <source>
        <dbReference type="SAM" id="Phobius"/>
    </source>
</evidence>
<gene>
    <name evidence="2" type="ORF">DES52_10393</name>
</gene>
<keyword evidence="1" id="KW-0472">Membrane</keyword>
<evidence type="ECO:0000313" key="2">
    <source>
        <dbReference type="EMBL" id="PYE55262.1"/>
    </source>
</evidence>
<name>A0A318SEY7_9DEIO</name>
<dbReference type="EMBL" id="QJSX01000003">
    <property type="protein sequence ID" value="PYE55262.1"/>
    <property type="molecule type" value="Genomic_DNA"/>
</dbReference>
<dbReference type="AlphaFoldDB" id="A0A318SEY7"/>
<keyword evidence="3" id="KW-1185">Reference proteome</keyword>
<dbReference type="NCBIfam" id="NF038403">
    <property type="entry name" value="perm_prefix_1"/>
    <property type="match status" value="1"/>
</dbReference>
<protein>
    <submittedName>
        <fullName evidence="2">Uncharacterized protein</fullName>
    </submittedName>
</protein>
<accession>A0A318SEY7</accession>
<proteinExistence type="predicted"/>
<evidence type="ECO:0000313" key="3">
    <source>
        <dbReference type="Proteomes" id="UP000248326"/>
    </source>
</evidence>
<keyword evidence="1" id="KW-1133">Transmembrane helix</keyword>
<dbReference type="RefSeq" id="WP_245900709.1">
    <property type="nucleotide sequence ID" value="NZ_QJSX01000003.1"/>
</dbReference>
<organism evidence="2 3">
    <name type="scientific">Deinococcus yavapaiensis KR-236</name>
    <dbReference type="NCBI Taxonomy" id="694435"/>
    <lineage>
        <taxon>Bacteria</taxon>
        <taxon>Thermotogati</taxon>
        <taxon>Deinococcota</taxon>
        <taxon>Deinococci</taxon>
        <taxon>Deinococcales</taxon>
        <taxon>Deinococcaceae</taxon>
        <taxon>Deinococcus</taxon>
    </lineage>
</organism>
<sequence length="112" mass="12271">MNAEVERYLDDACRGLVGTRRADVRAELYANIVQCALDFRVGGMSESEAVREALREFGCARQANSGLLRVHLLPRVLHWLLLVFALSSIGFGTVSLARAASHAAPPAHEERP</sequence>
<feature type="transmembrane region" description="Helical" evidence="1">
    <location>
        <begin position="76"/>
        <end position="97"/>
    </location>
</feature>